<dbReference type="Proteomes" id="UP000745859">
    <property type="component" value="Unassembled WGS sequence"/>
</dbReference>
<dbReference type="Gene3D" id="1.10.10.10">
    <property type="entry name" value="Winged helix-like DNA-binding domain superfamily/Winged helix DNA-binding domain"/>
    <property type="match status" value="1"/>
</dbReference>
<feature type="compositionally biased region" description="Basic and acidic residues" evidence="1">
    <location>
        <begin position="1"/>
        <end position="13"/>
    </location>
</feature>
<comment type="caution">
    <text evidence="2">The sequence shown here is derived from an EMBL/GenBank/DDBJ whole genome shotgun (WGS) entry which is preliminary data.</text>
</comment>
<dbReference type="EMBL" id="JAASQL010000008">
    <property type="protein sequence ID" value="NIJ46529.1"/>
    <property type="molecule type" value="Genomic_DNA"/>
</dbReference>
<dbReference type="InterPro" id="IPR036388">
    <property type="entry name" value="WH-like_DNA-bd_sf"/>
</dbReference>
<dbReference type="InterPro" id="IPR036390">
    <property type="entry name" value="WH_DNA-bd_sf"/>
</dbReference>
<gene>
    <name evidence="2" type="ORF">FHR24_003018</name>
</gene>
<accession>A0ABX0UCG5</accession>
<feature type="region of interest" description="Disordered" evidence="1">
    <location>
        <begin position="1"/>
        <end position="22"/>
    </location>
</feature>
<dbReference type="Pfam" id="PF13730">
    <property type="entry name" value="HTH_36"/>
    <property type="match status" value="1"/>
</dbReference>
<keyword evidence="2" id="KW-0238">DNA-binding</keyword>
<dbReference type="RefSeq" id="WP_167190821.1">
    <property type="nucleotide sequence ID" value="NZ_JAASQL010000008.1"/>
</dbReference>
<reference evidence="2 3" key="1">
    <citation type="submission" date="2020-03" db="EMBL/GenBank/DDBJ databases">
        <title>Genomic Encyclopedia of Type Strains, Phase IV (KMG-IV): sequencing the most valuable type-strain genomes for metagenomic binning, comparative biology and taxonomic classification.</title>
        <authorList>
            <person name="Goeker M."/>
        </authorList>
    </citation>
    <scope>NUCLEOTIDE SEQUENCE [LARGE SCALE GENOMIC DNA]</scope>
    <source>
        <strain evidence="2 3">DSM 101599</strain>
    </source>
</reference>
<evidence type="ECO:0000313" key="2">
    <source>
        <dbReference type="EMBL" id="NIJ46529.1"/>
    </source>
</evidence>
<dbReference type="SUPFAM" id="SSF46785">
    <property type="entry name" value="Winged helix' DNA-binding domain"/>
    <property type="match status" value="1"/>
</dbReference>
<dbReference type="GO" id="GO:0003677">
    <property type="term" value="F:DNA binding"/>
    <property type="evidence" value="ECO:0007669"/>
    <property type="project" value="UniProtKB-KW"/>
</dbReference>
<sequence length="167" mass="19485">MENHSKSREDLKKTNAVNDNTNIVKPNKDSPSYYAIVTANIRYDKKIIPSAKLLFAEIKALSTQYGFCYCGNHHFMELYNVSVQTINNWLKNLEDNKYIKRHLVYKKGTKHILNRYITINGIPYSKNIDRPIKEILKDTIKHSNKINSNTNLLEKKENNQNQRGCII</sequence>
<evidence type="ECO:0000313" key="3">
    <source>
        <dbReference type="Proteomes" id="UP000745859"/>
    </source>
</evidence>
<protein>
    <submittedName>
        <fullName evidence="2">DNA-binding transcriptional regulator YiaG</fullName>
    </submittedName>
</protein>
<evidence type="ECO:0000256" key="1">
    <source>
        <dbReference type="SAM" id="MobiDB-lite"/>
    </source>
</evidence>
<name>A0ABX0UCG5_9FLAO</name>
<proteinExistence type="predicted"/>
<keyword evidence="3" id="KW-1185">Reference proteome</keyword>
<organism evidence="2 3">
    <name type="scientific">Wenyingzhuangia heitensis</name>
    <dbReference type="NCBI Taxonomy" id="1487859"/>
    <lineage>
        <taxon>Bacteria</taxon>
        <taxon>Pseudomonadati</taxon>
        <taxon>Bacteroidota</taxon>
        <taxon>Flavobacteriia</taxon>
        <taxon>Flavobacteriales</taxon>
        <taxon>Flavobacteriaceae</taxon>
        <taxon>Wenyingzhuangia</taxon>
    </lineage>
</organism>